<evidence type="ECO:0000256" key="1">
    <source>
        <dbReference type="SAM" id="MobiDB-lite"/>
    </source>
</evidence>
<keyword evidence="3" id="KW-1185">Reference proteome</keyword>
<organism evidence="2 3">
    <name type="scientific">Microbulbifer flavimaris</name>
    <dbReference type="NCBI Taxonomy" id="1781068"/>
    <lineage>
        <taxon>Bacteria</taxon>
        <taxon>Pseudomonadati</taxon>
        <taxon>Pseudomonadota</taxon>
        <taxon>Gammaproteobacteria</taxon>
        <taxon>Cellvibrionales</taxon>
        <taxon>Microbulbiferaceae</taxon>
        <taxon>Microbulbifer</taxon>
    </lineage>
</organism>
<accession>A0ABX4I3V6</accession>
<gene>
    <name evidence="2" type="ORF">AWR36_002040</name>
</gene>
<proteinExistence type="predicted"/>
<reference evidence="2" key="1">
    <citation type="submission" date="2017-08" db="EMBL/GenBank/DDBJ databases">
        <title>Microbulbifer marisrubri sp. nov., a halophilic alphaproteobacterium isolated from marine sediment of the Yellow Sea, China.</title>
        <authorList>
            <person name="Zhang G."/>
            <person name="Xiong Q."/>
        </authorList>
    </citation>
    <scope>NUCLEOTIDE SEQUENCE [LARGE SCALE GENOMIC DNA]</scope>
    <source>
        <strain evidence="2">WRN-8</strain>
    </source>
</reference>
<evidence type="ECO:0000313" key="2">
    <source>
        <dbReference type="EMBL" id="PCO06587.1"/>
    </source>
</evidence>
<dbReference type="Proteomes" id="UP000218427">
    <property type="component" value="Unassembled WGS sequence"/>
</dbReference>
<feature type="compositionally biased region" description="Basic and acidic residues" evidence="1">
    <location>
        <begin position="10"/>
        <end position="19"/>
    </location>
</feature>
<evidence type="ECO:0000313" key="3">
    <source>
        <dbReference type="Proteomes" id="UP000218427"/>
    </source>
</evidence>
<feature type="region of interest" description="Disordered" evidence="1">
    <location>
        <begin position="1"/>
        <end position="79"/>
    </location>
</feature>
<name>A0ABX4I3V6_9GAMM</name>
<protein>
    <submittedName>
        <fullName evidence="2">Uncharacterized protein</fullName>
    </submittedName>
</protein>
<feature type="compositionally biased region" description="Basic and acidic residues" evidence="1">
    <location>
        <begin position="45"/>
        <end position="59"/>
    </location>
</feature>
<dbReference type="EMBL" id="LRFG02000001">
    <property type="protein sequence ID" value="PCO06587.1"/>
    <property type="molecule type" value="Genomic_DNA"/>
</dbReference>
<sequence>MGDAAVLFASDHEEKDSGADRQQGLFRPVQGSRGAGAGAVGKDGAQGREPIRVGVEQRHSAAGAVASESQPTQVELAGQ</sequence>
<comment type="caution">
    <text evidence="2">The sequence shown here is derived from an EMBL/GenBank/DDBJ whole genome shotgun (WGS) entry which is preliminary data.</text>
</comment>